<feature type="region of interest" description="Disordered" evidence="1">
    <location>
        <begin position="230"/>
        <end position="281"/>
    </location>
</feature>
<evidence type="ECO:0000313" key="2">
    <source>
        <dbReference type="EMBL" id="KAF2099868.1"/>
    </source>
</evidence>
<dbReference type="EMBL" id="ML978125">
    <property type="protein sequence ID" value="KAF2099868.1"/>
    <property type="molecule type" value="Genomic_DNA"/>
</dbReference>
<protein>
    <submittedName>
        <fullName evidence="2">Uncharacterized protein</fullName>
    </submittedName>
</protein>
<dbReference type="OrthoDB" id="4770388at2759"/>
<feature type="region of interest" description="Disordered" evidence="1">
    <location>
        <begin position="1"/>
        <end position="41"/>
    </location>
</feature>
<evidence type="ECO:0000256" key="1">
    <source>
        <dbReference type="SAM" id="MobiDB-lite"/>
    </source>
</evidence>
<dbReference type="AlphaFoldDB" id="A0A9P4M6Z8"/>
<proteinExistence type="predicted"/>
<comment type="caution">
    <text evidence="2">The sequence shown here is derived from an EMBL/GenBank/DDBJ whole genome shotgun (WGS) entry which is preliminary data.</text>
</comment>
<dbReference type="Proteomes" id="UP000799772">
    <property type="component" value="Unassembled WGS sequence"/>
</dbReference>
<keyword evidence="3" id="KW-1185">Reference proteome</keyword>
<feature type="compositionally biased region" description="Low complexity" evidence="1">
    <location>
        <begin position="260"/>
        <end position="273"/>
    </location>
</feature>
<gene>
    <name evidence="2" type="ORF">NA57DRAFT_55805</name>
</gene>
<sequence length="281" mass="32108">MKRSHSYISGDEDYNDSTSTPKRQSVPPGDNWSNKDRHWSREERARLAHGRKMMEGIASAVLGMPLPDNRVFDRFEDYGAGPPESEQVRPDRTLAQRPKNRFSSVHYARTVHHITAKEYYLEIIEDSQSDVNWISRLAVQKGNFAIVNLPQSVGHLCFHGDRYETDEKVEITLFDMMDKSEEIEFLIAPERSPVEELLVGKQFVKAFGRHVHELFSAQLPEGEALIMMQEKKSEREKQEQAKKKTQAEIESAEIEKKRQQQLQGQSVSGSSSSAAKMTASK</sequence>
<accession>A0A9P4M6Z8</accession>
<organism evidence="2 3">
    <name type="scientific">Rhizodiscina lignyota</name>
    <dbReference type="NCBI Taxonomy" id="1504668"/>
    <lineage>
        <taxon>Eukaryota</taxon>
        <taxon>Fungi</taxon>
        <taxon>Dikarya</taxon>
        <taxon>Ascomycota</taxon>
        <taxon>Pezizomycotina</taxon>
        <taxon>Dothideomycetes</taxon>
        <taxon>Pleosporomycetidae</taxon>
        <taxon>Aulographales</taxon>
        <taxon>Rhizodiscinaceae</taxon>
        <taxon>Rhizodiscina</taxon>
    </lineage>
</organism>
<evidence type="ECO:0000313" key="3">
    <source>
        <dbReference type="Proteomes" id="UP000799772"/>
    </source>
</evidence>
<name>A0A9P4M6Z8_9PEZI</name>
<feature type="compositionally biased region" description="Basic and acidic residues" evidence="1">
    <location>
        <begin position="230"/>
        <end position="258"/>
    </location>
</feature>
<reference evidence="2" key="1">
    <citation type="journal article" date="2020" name="Stud. Mycol.">
        <title>101 Dothideomycetes genomes: a test case for predicting lifestyles and emergence of pathogens.</title>
        <authorList>
            <person name="Haridas S."/>
            <person name="Albert R."/>
            <person name="Binder M."/>
            <person name="Bloem J."/>
            <person name="Labutti K."/>
            <person name="Salamov A."/>
            <person name="Andreopoulos B."/>
            <person name="Baker S."/>
            <person name="Barry K."/>
            <person name="Bills G."/>
            <person name="Bluhm B."/>
            <person name="Cannon C."/>
            <person name="Castanera R."/>
            <person name="Culley D."/>
            <person name="Daum C."/>
            <person name="Ezra D."/>
            <person name="Gonzalez J."/>
            <person name="Henrissat B."/>
            <person name="Kuo A."/>
            <person name="Liang C."/>
            <person name="Lipzen A."/>
            <person name="Lutzoni F."/>
            <person name="Magnuson J."/>
            <person name="Mondo S."/>
            <person name="Nolan M."/>
            <person name="Ohm R."/>
            <person name="Pangilinan J."/>
            <person name="Park H.-J."/>
            <person name="Ramirez L."/>
            <person name="Alfaro M."/>
            <person name="Sun H."/>
            <person name="Tritt A."/>
            <person name="Yoshinaga Y."/>
            <person name="Zwiers L.-H."/>
            <person name="Turgeon B."/>
            <person name="Goodwin S."/>
            <person name="Spatafora J."/>
            <person name="Crous P."/>
            <person name="Grigoriev I."/>
        </authorList>
    </citation>
    <scope>NUCLEOTIDE SEQUENCE</scope>
    <source>
        <strain evidence="2">CBS 133067</strain>
    </source>
</reference>